<evidence type="ECO:0000256" key="1">
    <source>
        <dbReference type="ARBA" id="ARBA00004651"/>
    </source>
</evidence>
<keyword evidence="10" id="KW-1185">Reference proteome</keyword>
<comment type="caution">
    <text evidence="9">The sequence shown here is derived from an EMBL/GenBank/DDBJ whole genome shotgun (WGS) entry which is preliminary data.</text>
</comment>
<dbReference type="PANTHER" id="PTHR30572">
    <property type="entry name" value="MEMBRANE COMPONENT OF TRANSPORTER-RELATED"/>
    <property type="match status" value="1"/>
</dbReference>
<dbReference type="InterPro" id="IPR003838">
    <property type="entry name" value="ABC3_permease_C"/>
</dbReference>
<name>A0A917TSH9_9ACTN</name>
<evidence type="ECO:0000259" key="8">
    <source>
        <dbReference type="Pfam" id="PF02687"/>
    </source>
</evidence>
<comment type="subcellular location">
    <subcellularLocation>
        <location evidence="1">Cell membrane</location>
        <topology evidence="1">Multi-pass membrane protein</topology>
    </subcellularLocation>
</comment>
<feature type="transmembrane region" description="Helical" evidence="7">
    <location>
        <begin position="380"/>
        <end position="407"/>
    </location>
</feature>
<sequence>MTGTPHQRSRRGRLAEAAGSWRAALRIARREAKRARGRTALVLAMIILPVLALTFVAVSADMSRLTPAERLDRRLGVADAELRTVGRGPVWQSADGGDWASDDSEAIVEQVSAKQVEALLPAGSRVLPIIRWLPFPAWDGQRFRGAVTASVIDLTDPLGRGVVRVHAGRVPAGPDEIVVNPAAQRRLGADLGDRLTGENARSWTVVGVVELPDELSPGVILHPTGASPPETHGERVYLADLPGPITDDLFRHLNRHGVVVAARVPAPPALAAPGPPSWALDLEDVGTSVLVAGLGLLEVVLLVGPAFAVGVRRRRRELALVAVAGGDAAQLRRVVLADGVVLGCAGAAAGIALGVVTAFAGRPLMEQFIFQHRFGGYRVWPAALVVIALVAVLAGVLAALAPAWTAARQDVVAGLAGRRTPPRRSRRWLVIGVLLATGGAGVAALGAVVTSQSVILAGLVVGELGLVCVTPTLVGLLARLGRVLPLAPRIALRDASRNRSSAAPAISAVMAAVAGSVALGLLLASEQTRNAEHHLPWLPSHSLLITVADPAGPETPDLAAIPEAARQHLGAEAVAPLVEAGCRSPLEPCLVTAQMPAERACPWRADEPLSAADQRRARADARCQDPPDDHLTMYPRVIVDDGSALPIVTGAAPDEVAAARATLRAGGAVLTDRRYLVDGQLKLSVERDPEQPVRDTDTVAVPGHVLDTGLGTDWLLLSPAAAERLGLTARQIGWAFSVDEPPEGHQHDQFHAATRSLGVLLVDTSDDWGSRDATPLLLLLAGVSALVTVGAAGIATGLAAAEGRADLSTLAAVGAGPGVRRLLSLCQAGVIAVLGSALGIIAGFAASVIILLFTNQRYAEGWPIVAPYPMVVPWLTLGVLVVVPLVAMLGAALFTRSRLPVERRLD</sequence>
<feature type="transmembrane region" description="Helical" evidence="7">
    <location>
        <begin position="822"/>
        <end position="854"/>
    </location>
</feature>
<dbReference type="Pfam" id="PF02687">
    <property type="entry name" value="FtsX"/>
    <property type="match status" value="2"/>
</dbReference>
<feature type="transmembrane region" description="Helical" evidence="7">
    <location>
        <begin position="289"/>
        <end position="311"/>
    </location>
</feature>
<keyword evidence="4 7" id="KW-1133">Transmembrane helix</keyword>
<dbReference type="RefSeq" id="WP_189043021.1">
    <property type="nucleotide sequence ID" value="NZ_BMNB01000008.1"/>
</dbReference>
<feature type="domain" description="ABC3 transporter permease C-terminal" evidence="8">
    <location>
        <begin position="779"/>
        <end position="896"/>
    </location>
</feature>
<dbReference type="AlphaFoldDB" id="A0A917TSH9"/>
<feature type="domain" description="ABC3 transporter permease C-terminal" evidence="8">
    <location>
        <begin position="290"/>
        <end position="410"/>
    </location>
</feature>
<keyword evidence="3 7" id="KW-0812">Transmembrane</keyword>
<dbReference type="PANTHER" id="PTHR30572:SF4">
    <property type="entry name" value="ABC TRANSPORTER PERMEASE YTRF"/>
    <property type="match status" value="1"/>
</dbReference>
<keyword evidence="2" id="KW-1003">Cell membrane</keyword>
<evidence type="ECO:0000256" key="4">
    <source>
        <dbReference type="ARBA" id="ARBA00022989"/>
    </source>
</evidence>
<organism evidence="9 10">
    <name type="scientific">Micromonospora sonchi</name>
    <dbReference type="NCBI Taxonomy" id="1763543"/>
    <lineage>
        <taxon>Bacteria</taxon>
        <taxon>Bacillati</taxon>
        <taxon>Actinomycetota</taxon>
        <taxon>Actinomycetes</taxon>
        <taxon>Micromonosporales</taxon>
        <taxon>Micromonosporaceae</taxon>
        <taxon>Micromonospora</taxon>
    </lineage>
</organism>
<dbReference type="GO" id="GO:0022857">
    <property type="term" value="F:transmembrane transporter activity"/>
    <property type="evidence" value="ECO:0007669"/>
    <property type="project" value="TreeGrafter"/>
</dbReference>
<evidence type="ECO:0000256" key="6">
    <source>
        <dbReference type="ARBA" id="ARBA00038076"/>
    </source>
</evidence>
<reference evidence="9" key="1">
    <citation type="journal article" date="2014" name="Int. J. Syst. Evol. Microbiol.">
        <title>Complete genome sequence of Corynebacterium casei LMG S-19264T (=DSM 44701T), isolated from a smear-ripened cheese.</title>
        <authorList>
            <consortium name="US DOE Joint Genome Institute (JGI-PGF)"/>
            <person name="Walter F."/>
            <person name="Albersmeier A."/>
            <person name="Kalinowski J."/>
            <person name="Ruckert C."/>
        </authorList>
    </citation>
    <scope>NUCLEOTIDE SEQUENCE</scope>
    <source>
        <strain evidence="9">CGMCC 4.7312</strain>
    </source>
</reference>
<dbReference type="EMBL" id="BMNB01000008">
    <property type="protein sequence ID" value="GGM36179.1"/>
    <property type="molecule type" value="Genomic_DNA"/>
</dbReference>
<feature type="transmembrane region" description="Helical" evidence="7">
    <location>
        <begin position="340"/>
        <end position="360"/>
    </location>
</feature>
<evidence type="ECO:0000313" key="10">
    <source>
        <dbReference type="Proteomes" id="UP000608890"/>
    </source>
</evidence>
<dbReference type="GO" id="GO:0005886">
    <property type="term" value="C:plasma membrane"/>
    <property type="evidence" value="ECO:0007669"/>
    <property type="project" value="UniProtKB-SubCell"/>
</dbReference>
<gene>
    <name evidence="9" type="ORF">GCM10011608_21040</name>
</gene>
<reference evidence="9" key="2">
    <citation type="submission" date="2020-09" db="EMBL/GenBank/DDBJ databases">
        <authorList>
            <person name="Sun Q."/>
            <person name="Zhou Y."/>
        </authorList>
    </citation>
    <scope>NUCLEOTIDE SEQUENCE</scope>
    <source>
        <strain evidence="9">CGMCC 4.7312</strain>
    </source>
</reference>
<evidence type="ECO:0000256" key="5">
    <source>
        <dbReference type="ARBA" id="ARBA00023136"/>
    </source>
</evidence>
<feature type="transmembrane region" description="Helical" evidence="7">
    <location>
        <begin position="455"/>
        <end position="481"/>
    </location>
</feature>
<protein>
    <recommendedName>
        <fullName evidence="8">ABC3 transporter permease C-terminal domain-containing protein</fullName>
    </recommendedName>
</protein>
<feature type="transmembrane region" description="Helical" evidence="7">
    <location>
        <begin position="39"/>
        <end position="60"/>
    </location>
</feature>
<evidence type="ECO:0000256" key="2">
    <source>
        <dbReference type="ARBA" id="ARBA00022475"/>
    </source>
</evidence>
<keyword evidence="5 7" id="KW-0472">Membrane</keyword>
<feature type="transmembrane region" description="Helical" evidence="7">
    <location>
        <begin position="874"/>
        <end position="894"/>
    </location>
</feature>
<feature type="transmembrane region" description="Helical" evidence="7">
    <location>
        <begin position="776"/>
        <end position="801"/>
    </location>
</feature>
<evidence type="ECO:0000313" key="9">
    <source>
        <dbReference type="EMBL" id="GGM36179.1"/>
    </source>
</evidence>
<comment type="similarity">
    <text evidence="6">Belongs to the ABC-4 integral membrane protein family.</text>
</comment>
<feature type="transmembrane region" description="Helical" evidence="7">
    <location>
        <begin position="428"/>
        <end position="449"/>
    </location>
</feature>
<dbReference type="InterPro" id="IPR050250">
    <property type="entry name" value="Macrolide_Exporter_MacB"/>
</dbReference>
<evidence type="ECO:0000256" key="7">
    <source>
        <dbReference type="SAM" id="Phobius"/>
    </source>
</evidence>
<evidence type="ECO:0000256" key="3">
    <source>
        <dbReference type="ARBA" id="ARBA00022692"/>
    </source>
</evidence>
<proteinExistence type="inferred from homology"/>
<feature type="transmembrane region" description="Helical" evidence="7">
    <location>
        <begin position="502"/>
        <end position="524"/>
    </location>
</feature>
<dbReference type="Proteomes" id="UP000608890">
    <property type="component" value="Unassembled WGS sequence"/>
</dbReference>
<accession>A0A917TSH9</accession>